<evidence type="ECO:0000313" key="16">
    <source>
        <dbReference type="Proteomes" id="UP000094444"/>
    </source>
</evidence>
<evidence type="ECO:0000259" key="14">
    <source>
        <dbReference type="SMART" id="SM01044"/>
    </source>
</evidence>
<dbReference type="GO" id="GO:0003729">
    <property type="term" value="F:mRNA binding"/>
    <property type="evidence" value="ECO:0007669"/>
    <property type="project" value="InterPro"/>
</dbReference>
<feature type="region of interest" description="Disordered" evidence="13">
    <location>
        <begin position="476"/>
        <end position="547"/>
    </location>
</feature>
<evidence type="ECO:0000256" key="5">
    <source>
        <dbReference type="ARBA" id="ARBA00022490"/>
    </source>
</evidence>
<evidence type="ECO:0000256" key="3">
    <source>
        <dbReference type="ARBA" id="ARBA00009548"/>
    </source>
</evidence>
<feature type="domain" description="Btz" evidence="14">
    <location>
        <begin position="137"/>
        <end position="296"/>
    </location>
</feature>
<keyword evidence="12" id="KW-0539">Nucleus</keyword>
<evidence type="ECO:0000256" key="2">
    <source>
        <dbReference type="ARBA" id="ARBA00004496"/>
    </source>
</evidence>
<evidence type="ECO:0000256" key="12">
    <source>
        <dbReference type="ARBA" id="ARBA00023242"/>
    </source>
</evidence>
<evidence type="ECO:0000256" key="11">
    <source>
        <dbReference type="ARBA" id="ARBA00023187"/>
    </source>
</evidence>
<dbReference type="AlphaFoldDB" id="A0A2P5HVY3"/>
<proteinExistence type="inferred from homology"/>
<feature type="compositionally biased region" description="Basic and acidic residues" evidence="13">
    <location>
        <begin position="110"/>
        <end position="128"/>
    </location>
</feature>
<comment type="caution">
    <text evidence="15">The sequence shown here is derived from an EMBL/GenBank/DDBJ whole genome shotgun (WGS) entry which is preliminary data.</text>
</comment>
<evidence type="ECO:0000256" key="7">
    <source>
        <dbReference type="ARBA" id="ARBA00022816"/>
    </source>
</evidence>
<dbReference type="GO" id="GO:0000184">
    <property type="term" value="P:nuclear-transcribed mRNA catabolic process, nonsense-mediated decay"/>
    <property type="evidence" value="ECO:0007669"/>
    <property type="project" value="UniProtKB-KW"/>
</dbReference>
<protein>
    <recommendedName>
        <fullName evidence="14">Btz domain-containing protein</fullName>
    </recommendedName>
</protein>
<feature type="region of interest" description="Disordered" evidence="13">
    <location>
        <begin position="1"/>
        <end position="172"/>
    </location>
</feature>
<dbReference type="Proteomes" id="UP000094444">
    <property type="component" value="Unassembled WGS sequence"/>
</dbReference>
<dbReference type="Pfam" id="PF09405">
    <property type="entry name" value="Btz"/>
    <property type="match status" value="1"/>
</dbReference>
<feature type="compositionally biased region" description="Low complexity" evidence="13">
    <location>
        <begin position="487"/>
        <end position="508"/>
    </location>
</feature>
<dbReference type="InParanoid" id="A0A2P5HVY3"/>
<feature type="compositionally biased region" description="Acidic residues" evidence="13">
    <location>
        <begin position="21"/>
        <end position="40"/>
    </location>
</feature>
<feature type="compositionally biased region" description="Basic residues" evidence="13">
    <location>
        <begin position="7"/>
        <end position="17"/>
    </location>
</feature>
<keyword evidence="5" id="KW-0963">Cytoplasm</keyword>
<evidence type="ECO:0000313" key="15">
    <source>
        <dbReference type="EMBL" id="POS74411.1"/>
    </source>
</evidence>
<dbReference type="GO" id="GO:0006417">
    <property type="term" value="P:regulation of translation"/>
    <property type="evidence" value="ECO:0007669"/>
    <property type="project" value="UniProtKB-KW"/>
</dbReference>
<dbReference type="EMBL" id="MAVT02000634">
    <property type="protein sequence ID" value="POS74411.1"/>
    <property type="molecule type" value="Genomic_DNA"/>
</dbReference>
<dbReference type="PANTHER" id="PTHR46837">
    <property type="entry name" value="PROTEIN MLN51 HOMOLOG"/>
    <property type="match status" value="1"/>
</dbReference>
<reference evidence="15" key="1">
    <citation type="submission" date="2017-09" db="EMBL/GenBank/DDBJ databases">
        <title>Polyketide synthases of a Diaporthe helianthi virulent isolate.</title>
        <authorList>
            <person name="Baroncelli R."/>
        </authorList>
    </citation>
    <scope>NUCLEOTIDE SEQUENCE [LARGE SCALE GENOMIC DNA]</scope>
    <source>
        <strain evidence="15">7/96</strain>
    </source>
</reference>
<organism evidence="15 16">
    <name type="scientific">Diaporthe helianthi</name>
    <dbReference type="NCBI Taxonomy" id="158607"/>
    <lineage>
        <taxon>Eukaryota</taxon>
        <taxon>Fungi</taxon>
        <taxon>Dikarya</taxon>
        <taxon>Ascomycota</taxon>
        <taxon>Pezizomycotina</taxon>
        <taxon>Sordariomycetes</taxon>
        <taxon>Sordariomycetidae</taxon>
        <taxon>Diaporthales</taxon>
        <taxon>Diaporthaceae</taxon>
        <taxon>Diaporthe</taxon>
    </lineage>
</organism>
<evidence type="ECO:0000256" key="9">
    <source>
        <dbReference type="ARBA" id="ARBA00022884"/>
    </source>
</evidence>
<feature type="compositionally biased region" description="Low complexity" evidence="13">
    <location>
        <begin position="132"/>
        <end position="149"/>
    </location>
</feature>
<evidence type="ECO:0000256" key="8">
    <source>
        <dbReference type="ARBA" id="ARBA00022845"/>
    </source>
</evidence>
<accession>A0A2P5HVY3</accession>
<keyword evidence="9" id="KW-0694">RNA-binding</keyword>
<keyword evidence="4" id="KW-0813">Transport</keyword>
<keyword evidence="8" id="KW-0810">Translation regulation</keyword>
<dbReference type="GO" id="GO:0051028">
    <property type="term" value="P:mRNA transport"/>
    <property type="evidence" value="ECO:0007669"/>
    <property type="project" value="UniProtKB-KW"/>
</dbReference>
<dbReference type="GO" id="GO:0035145">
    <property type="term" value="C:exon-exon junction complex"/>
    <property type="evidence" value="ECO:0007669"/>
    <property type="project" value="InterPro"/>
</dbReference>
<keyword evidence="11" id="KW-0508">mRNA splicing</keyword>
<dbReference type="InterPro" id="IPR018545">
    <property type="entry name" value="Btz_dom"/>
</dbReference>
<evidence type="ECO:0000256" key="1">
    <source>
        <dbReference type="ARBA" id="ARBA00004123"/>
    </source>
</evidence>
<evidence type="ECO:0000256" key="6">
    <source>
        <dbReference type="ARBA" id="ARBA00022664"/>
    </source>
</evidence>
<feature type="region of interest" description="Disordered" evidence="13">
    <location>
        <begin position="271"/>
        <end position="297"/>
    </location>
</feature>
<dbReference type="InterPro" id="IPR044796">
    <property type="entry name" value="MLN51_plant"/>
</dbReference>
<dbReference type="GO" id="GO:0006397">
    <property type="term" value="P:mRNA processing"/>
    <property type="evidence" value="ECO:0007669"/>
    <property type="project" value="UniProtKB-KW"/>
</dbReference>
<feature type="compositionally biased region" description="Basic and acidic residues" evidence="13">
    <location>
        <begin position="153"/>
        <end position="171"/>
    </location>
</feature>
<name>A0A2P5HVY3_DIAHE</name>
<dbReference type="GO" id="GO:0008380">
    <property type="term" value="P:RNA splicing"/>
    <property type="evidence" value="ECO:0007669"/>
    <property type="project" value="UniProtKB-KW"/>
</dbReference>
<dbReference type="SMART" id="SM01044">
    <property type="entry name" value="Btz"/>
    <property type="match status" value="1"/>
</dbReference>
<feature type="region of interest" description="Disordered" evidence="13">
    <location>
        <begin position="577"/>
        <end position="598"/>
    </location>
</feature>
<dbReference type="OrthoDB" id="5413466at2759"/>
<keyword evidence="7" id="KW-0509">mRNA transport</keyword>
<feature type="compositionally biased region" description="Low complexity" evidence="13">
    <location>
        <begin position="669"/>
        <end position="681"/>
    </location>
</feature>
<evidence type="ECO:0000256" key="10">
    <source>
        <dbReference type="ARBA" id="ARBA00023161"/>
    </source>
</evidence>
<dbReference type="GO" id="GO:0005737">
    <property type="term" value="C:cytoplasm"/>
    <property type="evidence" value="ECO:0007669"/>
    <property type="project" value="UniProtKB-SubCell"/>
</dbReference>
<dbReference type="PANTHER" id="PTHR46837:SF5">
    <property type="entry name" value="PROTEIN MLN51 HOMOLOG"/>
    <property type="match status" value="1"/>
</dbReference>
<dbReference type="STRING" id="158607.A0A2P5HVY3"/>
<keyword evidence="10" id="KW-0866">Nonsense-mediated mRNA decay</keyword>
<keyword evidence="16" id="KW-1185">Reference proteome</keyword>
<feature type="region of interest" description="Disordered" evidence="13">
    <location>
        <begin position="656"/>
        <end position="696"/>
    </location>
</feature>
<comment type="similarity">
    <text evidence="3">Belongs to the CASC3 family.</text>
</comment>
<sequence length="754" mass="81397">MAANPKRNSRRALGHRRRVDDDGDDEGGPETLDALEDDSMTEGSVVSDENNHADDSDTSNVDEASPVSPVVKKSSGRGSTKAGDRRTAPAASGATDADGQVAGAVAQTESRLHELSISDSPKTAHTDETTAPTSRPSGPVVVSSTSVPSQEPPFERRRREHEEYRKKRDEDPAFVPNRGAFFMHDHRHAGPAANGFRPFGRGALARGRGRGRGFGGPFAPVQYGFTATPHPVPLTMITASAVAKKQTTCRSFQSPFDPTTSAPWSHDMHETVAEPMPPRQPRQSAQPAEGLPNGDGHIPTCPVSNTPINRTLSTEKTIGNVEVRVFFPGLKEPKSFSGVAIKRYTKLPDHRPPLRRDKPVRISLPDYPPRYIFPAVDRSFIFIPRALRPNQQRMRGKPRPGLGSVGGYSRRTSAYGGSYYGGSVYTPSVDMSRRSSIAPADFISPTGSAMSRPIVRLPPMARADMPMPMPVSATMTALFPQPPPAVDTPDASTPAPAPAAEQPVAFEPSISDLPHPQTHPLPQKPIFQENRPGSIPMHQPRPQKAVSVENIESPTRQINPPQQYQQAFHQQVPPQVVNSLSQDTHARNPSYPSQFSTGTPLSQIPERAIHAAPFQPSGFAQPQPQPQPAYYNQPYQMMAPPQGYYYPPQYGNNMGPSAAAPPFYPGPQQPQQMNYNQSGQGDPSGGQGNGQGGASSALVAQESGGCVYYYDASQIPTYPNYPPYTAPGYGMGMPPAPDGFYYNQAAPGMAPYPG</sequence>
<evidence type="ECO:0000256" key="4">
    <source>
        <dbReference type="ARBA" id="ARBA00022448"/>
    </source>
</evidence>
<keyword evidence="6" id="KW-0507">mRNA processing</keyword>
<feature type="compositionally biased region" description="Gly residues" evidence="13">
    <location>
        <begin position="682"/>
        <end position="693"/>
    </location>
</feature>
<gene>
    <name evidence="15" type="ORF">DHEL01_v207201</name>
</gene>
<evidence type="ECO:0000256" key="13">
    <source>
        <dbReference type="SAM" id="MobiDB-lite"/>
    </source>
</evidence>
<comment type="subcellular location">
    <subcellularLocation>
        <location evidence="2">Cytoplasm</location>
    </subcellularLocation>
    <subcellularLocation>
        <location evidence="1">Nucleus</location>
    </subcellularLocation>
</comment>